<keyword evidence="1" id="KW-0472">Membrane</keyword>
<feature type="transmembrane region" description="Helical" evidence="1">
    <location>
        <begin position="139"/>
        <end position="158"/>
    </location>
</feature>
<dbReference type="AlphaFoldDB" id="A0A1I4JPS5"/>
<evidence type="ECO:0000313" key="3">
    <source>
        <dbReference type="Proteomes" id="UP000199144"/>
    </source>
</evidence>
<evidence type="ECO:0000256" key="1">
    <source>
        <dbReference type="SAM" id="Phobius"/>
    </source>
</evidence>
<feature type="transmembrane region" description="Helical" evidence="1">
    <location>
        <begin position="85"/>
        <end position="104"/>
    </location>
</feature>
<dbReference type="GO" id="GO:0016779">
    <property type="term" value="F:nucleotidyltransferase activity"/>
    <property type="evidence" value="ECO:0007669"/>
    <property type="project" value="UniProtKB-KW"/>
</dbReference>
<keyword evidence="2" id="KW-0808">Transferase</keyword>
<dbReference type="PANTHER" id="PTHR43535:SF1">
    <property type="entry name" value="PHOSPHATIDATE CYTIDYLYLTRANSFERASE"/>
    <property type="match status" value="1"/>
</dbReference>
<proteinExistence type="predicted"/>
<gene>
    <name evidence="2" type="ORF">SAMN04488042_1011102</name>
</gene>
<reference evidence="2 3" key="1">
    <citation type="submission" date="2016-10" db="EMBL/GenBank/DDBJ databases">
        <authorList>
            <person name="de Groot N.N."/>
        </authorList>
    </citation>
    <scope>NUCLEOTIDE SEQUENCE [LARGE SCALE GENOMIC DNA]</scope>
    <source>
        <strain evidence="2 3">DSM 15283</strain>
    </source>
</reference>
<sequence length="294" mass="30226">MSGLSIEQVALAAAGLLVMGYVLLGLVWLFPGTRATGAELLKVFTSATLIAAILIGAALAGTVGVVVLMVLVALRAGYEAGTVRLGAGMAAKGMAVLALGLCLAAMVEPWAAVAMAGLWPLLLLRLLMAQGADSAARRIVDLMVFPVLPMTLLAYGTVQPELRVTMFAAYAMVEIFDSFALLSGKLFGRRKAFPVLSPNKTVEGLIGGAVSLCLITALVAPMLSLPLTLSVGAAAMVAVLAIAGDLAASRLKRMAGVKDYPVVLRRQGGVLDSLDSWIAAGGGLVALHFVLTLL</sequence>
<dbReference type="Pfam" id="PF01148">
    <property type="entry name" value="CTP_transf_1"/>
    <property type="match status" value="1"/>
</dbReference>
<dbReference type="OrthoDB" id="9799199at2"/>
<keyword evidence="1" id="KW-1133">Transmembrane helix</keyword>
<dbReference type="GO" id="GO:0005886">
    <property type="term" value="C:plasma membrane"/>
    <property type="evidence" value="ECO:0007669"/>
    <property type="project" value="TreeGrafter"/>
</dbReference>
<dbReference type="RefSeq" id="WP_093091604.1">
    <property type="nucleotide sequence ID" value="NZ_FOTQ01000001.1"/>
</dbReference>
<keyword evidence="3" id="KW-1185">Reference proteome</keyword>
<feature type="transmembrane region" description="Helical" evidence="1">
    <location>
        <begin position="269"/>
        <end position="291"/>
    </location>
</feature>
<feature type="transmembrane region" description="Helical" evidence="1">
    <location>
        <begin position="9"/>
        <end position="30"/>
    </location>
</feature>
<feature type="transmembrane region" description="Helical" evidence="1">
    <location>
        <begin position="164"/>
        <end position="183"/>
    </location>
</feature>
<feature type="transmembrane region" description="Helical" evidence="1">
    <location>
        <begin position="229"/>
        <end position="248"/>
    </location>
</feature>
<keyword evidence="2" id="KW-0548">Nucleotidyltransferase</keyword>
<dbReference type="Proteomes" id="UP000199144">
    <property type="component" value="Unassembled WGS sequence"/>
</dbReference>
<protein>
    <submittedName>
        <fullName evidence="2">Phosphatidate cytidylyltransferase</fullName>
    </submittedName>
</protein>
<dbReference type="STRING" id="254406.SAMN04488042_1011102"/>
<dbReference type="PANTHER" id="PTHR43535">
    <property type="entry name" value="PHOSPHATIDATE CYTIDYLYLTRANSFERASE"/>
    <property type="match status" value="1"/>
</dbReference>
<evidence type="ECO:0000313" key="2">
    <source>
        <dbReference type="EMBL" id="SFL68116.1"/>
    </source>
</evidence>
<feature type="transmembrane region" description="Helical" evidence="1">
    <location>
        <begin position="50"/>
        <end position="73"/>
    </location>
</feature>
<name>A0A1I4JPS5_9RHOB</name>
<feature type="transmembrane region" description="Helical" evidence="1">
    <location>
        <begin position="110"/>
        <end position="127"/>
    </location>
</feature>
<accession>A0A1I4JPS5</accession>
<dbReference type="GO" id="GO:0009273">
    <property type="term" value="P:peptidoglycan-based cell wall biogenesis"/>
    <property type="evidence" value="ECO:0007669"/>
    <property type="project" value="TreeGrafter"/>
</dbReference>
<feature type="transmembrane region" description="Helical" evidence="1">
    <location>
        <begin position="204"/>
        <end position="223"/>
    </location>
</feature>
<keyword evidence="1" id="KW-0812">Transmembrane</keyword>
<dbReference type="EMBL" id="FOTQ01000001">
    <property type="protein sequence ID" value="SFL68116.1"/>
    <property type="molecule type" value="Genomic_DNA"/>
</dbReference>
<organism evidence="2 3">
    <name type="scientific">Shimia aestuarii</name>
    <dbReference type="NCBI Taxonomy" id="254406"/>
    <lineage>
        <taxon>Bacteria</taxon>
        <taxon>Pseudomonadati</taxon>
        <taxon>Pseudomonadota</taxon>
        <taxon>Alphaproteobacteria</taxon>
        <taxon>Rhodobacterales</taxon>
        <taxon>Roseobacteraceae</taxon>
    </lineage>
</organism>